<comment type="caution">
    <text evidence="6">The sequence shown here is derived from an EMBL/GenBank/DDBJ whole genome shotgun (WGS) entry which is preliminary data.</text>
</comment>
<keyword evidence="3" id="KW-0964">Secreted</keyword>
<evidence type="ECO:0000313" key="7">
    <source>
        <dbReference type="Proteomes" id="UP001209878"/>
    </source>
</evidence>
<dbReference type="Pfam" id="PF00159">
    <property type="entry name" value="Hormone_3"/>
    <property type="match status" value="1"/>
</dbReference>
<reference evidence="6" key="1">
    <citation type="journal article" date="2023" name="Mol. Biol. Evol.">
        <title>Third-Generation Sequencing Reveals the Adaptive Role of the Epigenome in Three Deep-Sea Polychaetes.</title>
        <authorList>
            <person name="Perez M."/>
            <person name="Aroh O."/>
            <person name="Sun Y."/>
            <person name="Lan Y."/>
            <person name="Juniper S.K."/>
            <person name="Young C.R."/>
            <person name="Angers B."/>
            <person name="Qian P.Y."/>
        </authorList>
    </citation>
    <scope>NUCLEOTIDE SEQUENCE</scope>
    <source>
        <strain evidence="6">R07B-5</strain>
    </source>
</reference>
<dbReference type="GO" id="GO:0005576">
    <property type="term" value="C:extracellular region"/>
    <property type="evidence" value="ECO:0007669"/>
    <property type="project" value="UniProtKB-SubCell"/>
</dbReference>
<comment type="subcellular location">
    <subcellularLocation>
        <location evidence="1">Secreted</location>
    </subcellularLocation>
</comment>
<organism evidence="6 7">
    <name type="scientific">Ridgeia piscesae</name>
    <name type="common">Tubeworm</name>
    <dbReference type="NCBI Taxonomy" id="27915"/>
    <lineage>
        <taxon>Eukaryota</taxon>
        <taxon>Metazoa</taxon>
        <taxon>Spiralia</taxon>
        <taxon>Lophotrochozoa</taxon>
        <taxon>Annelida</taxon>
        <taxon>Polychaeta</taxon>
        <taxon>Sedentaria</taxon>
        <taxon>Canalipalpata</taxon>
        <taxon>Sabellida</taxon>
        <taxon>Siboglinidae</taxon>
        <taxon>Ridgeia</taxon>
    </lineage>
</organism>
<evidence type="ECO:0000256" key="4">
    <source>
        <dbReference type="RuleBase" id="RU000656"/>
    </source>
</evidence>
<keyword evidence="5" id="KW-0732">Signal</keyword>
<evidence type="ECO:0000256" key="5">
    <source>
        <dbReference type="SAM" id="SignalP"/>
    </source>
</evidence>
<evidence type="ECO:0000313" key="6">
    <source>
        <dbReference type="EMBL" id="KAK2192210.1"/>
    </source>
</evidence>
<dbReference type="PROSITE" id="PS00265">
    <property type="entry name" value="PANCREATIC_HORMONE_1"/>
    <property type="match status" value="1"/>
</dbReference>
<evidence type="ECO:0000256" key="1">
    <source>
        <dbReference type="ARBA" id="ARBA00004613"/>
    </source>
</evidence>
<feature type="signal peptide" evidence="5">
    <location>
        <begin position="1"/>
        <end position="28"/>
    </location>
</feature>
<sequence>MPVNWKRTALLACIVLSLVIDKTSYASGQRYVDLRSSDRLGGPPKRPFKFTTKAQLNAYLSELRDYYNVVGRPRFGKRSRRTDHYAKSTYGQNMRHYSNVYELVQRLNQLI</sequence>
<dbReference type="EMBL" id="JAODUO010000037">
    <property type="protein sequence ID" value="KAK2192210.1"/>
    <property type="molecule type" value="Genomic_DNA"/>
</dbReference>
<protein>
    <recommendedName>
        <fullName evidence="8">Neuropeptide F</fullName>
    </recommendedName>
</protein>
<dbReference type="Proteomes" id="UP001209878">
    <property type="component" value="Unassembled WGS sequence"/>
</dbReference>
<dbReference type="AlphaFoldDB" id="A0AAD9PCP2"/>
<feature type="chain" id="PRO_5042218672" description="Neuropeptide F" evidence="5">
    <location>
        <begin position="29"/>
        <end position="111"/>
    </location>
</feature>
<name>A0AAD9PCP2_RIDPI</name>
<proteinExistence type="inferred from homology"/>
<dbReference type="CDD" id="cd00126">
    <property type="entry name" value="PAH"/>
    <property type="match status" value="1"/>
</dbReference>
<comment type="similarity">
    <text evidence="2 4">Belongs to the NPY family.</text>
</comment>
<dbReference type="InterPro" id="IPR020392">
    <property type="entry name" value="Pancreatic_hormone-like_CS"/>
</dbReference>
<dbReference type="SMART" id="SM00309">
    <property type="entry name" value="PAH"/>
    <property type="match status" value="1"/>
</dbReference>
<keyword evidence="7" id="KW-1185">Reference proteome</keyword>
<evidence type="ECO:0000256" key="3">
    <source>
        <dbReference type="ARBA" id="ARBA00022525"/>
    </source>
</evidence>
<dbReference type="GO" id="GO:0005179">
    <property type="term" value="F:hormone activity"/>
    <property type="evidence" value="ECO:0007669"/>
    <property type="project" value="InterPro"/>
</dbReference>
<accession>A0AAD9PCP2</accession>
<evidence type="ECO:0000256" key="2">
    <source>
        <dbReference type="ARBA" id="ARBA00010022"/>
    </source>
</evidence>
<gene>
    <name evidence="6" type="ORF">NP493_37g12052</name>
</gene>
<dbReference type="PROSITE" id="PS50276">
    <property type="entry name" value="PANCREATIC_HORMONE_2"/>
    <property type="match status" value="1"/>
</dbReference>
<dbReference type="InterPro" id="IPR001955">
    <property type="entry name" value="Pancreatic_hormone-like"/>
</dbReference>
<evidence type="ECO:0008006" key="8">
    <source>
        <dbReference type="Google" id="ProtNLM"/>
    </source>
</evidence>